<evidence type="ECO:0000313" key="3">
    <source>
        <dbReference type="Proteomes" id="UP000004016"/>
    </source>
</evidence>
<proteinExistence type="predicted"/>
<keyword evidence="1" id="KW-0812">Transmembrane</keyword>
<feature type="transmembrane region" description="Helical" evidence="1">
    <location>
        <begin position="30"/>
        <end position="48"/>
    </location>
</feature>
<reference evidence="2 3" key="2">
    <citation type="submission" date="2007-04" db="EMBL/GenBank/DDBJ databases">
        <title>Draft genome sequence of Dorea longicatena (DSM 13814).</title>
        <authorList>
            <person name="Sudarsanam P."/>
            <person name="Ley R."/>
            <person name="Guruge J."/>
            <person name="Turnbaugh P.J."/>
            <person name="Mahowald M."/>
            <person name="Liep D."/>
            <person name="Gordon J."/>
        </authorList>
    </citation>
    <scope>NUCLEOTIDE SEQUENCE [LARGE SCALE GENOMIC DNA]</scope>
    <source>
        <strain evidence="2 3">DSM 13814</strain>
    </source>
</reference>
<protein>
    <recommendedName>
        <fullName evidence="4">YcxB-like protein domain-containing protein</fullName>
    </recommendedName>
</protein>
<comment type="caution">
    <text evidence="2">The sequence shown here is derived from an EMBL/GenBank/DDBJ whole genome shotgun (WGS) entry which is preliminary data.</text>
</comment>
<dbReference type="GeneID" id="93137020"/>
<keyword evidence="1" id="KW-1133">Transmembrane helix</keyword>
<gene>
    <name evidence="2" type="ORF">DORLON_02136</name>
</gene>
<evidence type="ECO:0000313" key="2">
    <source>
        <dbReference type="EMBL" id="EDM62540.1"/>
    </source>
</evidence>
<reference evidence="2 3" key="1">
    <citation type="submission" date="2007-03" db="EMBL/GenBank/DDBJ databases">
        <authorList>
            <person name="Fulton L."/>
            <person name="Clifton S."/>
            <person name="Fulton B."/>
            <person name="Xu J."/>
            <person name="Minx P."/>
            <person name="Pepin K.H."/>
            <person name="Johnson M."/>
            <person name="Thiruvilangam P."/>
            <person name="Bhonagiri V."/>
            <person name="Nash W.E."/>
            <person name="Mardis E.R."/>
            <person name="Wilson R.K."/>
        </authorList>
    </citation>
    <scope>NUCLEOTIDE SEQUENCE [LARGE SCALE GENOMIC DNA]</scope>
    <source>
        <strain evidence="2 3">DSM 13814</strain>
    </source>
</reference>
<evidence type="ECO:0008006" key="4">
    <source>
        <dbReference type="Google" id="ProtNLM"/>
    </source>
</evidence>
<dbReference type="EMBL" id="AAXB02000012">
    <property type="protein sequence ID" value="EDM62540.1"/>
    <property type="molecule type" value="Genomic_DNA"/>
</dbReference>
<dbReference type="RefSeq" id="WP_006427326.1">
    <property type="nucleotide sequence ID" value="NZ_DS264398.1"/>
</dbReference>
<dbReference type="AlphaFoldDB" id="A6BIJ9"/>
<feature type="transmembrane region" description="Helical" evidence="1">
    <location>
        <begin position="60"/>
        <end position="82"/>
    </location>
</feature>
<name>A6BIJ9_9FIRM</name>
<accession>A6BIJ9</accession>
<dbReference type="HOGENOM" id="CLU_1347119_0_0_9"/>
<dbReference type="Proteomes" id="UP000004016">
    <property type="component" value="Unassembled WGS sequence"/>
</dbReference>
<organism evidence="2 3">
    <name type="scientific">Dorea longicatena DSM 13814</name>
    <dbReference type="NCBI Taxonomy" id="411462"/>
    <lineage>
        <taxon>Bacteria</taxon>
        <taxon>Bacillati</taxon>
        <taxon>Bacillota</taxon>
        <taxon>Clostridia</taxon>
        <taxon>Lachnospirales</taxon>
        <taxon>Lachnospiraceae</taxon>
        <taxon>Dorea</taxon>
    </lineage>
</organism>
<evidence type="ECO:0000256" key="1">
    <source>
        <dbReference type="SAM" id="Phobius"/>
    </source>
</evidence>
<keyword evidence="1" id="KW-0472">Membrane</keyword>
<sequence>MANYYRVAYKESQNTLKQICELFRVDSSDITIKFVVTVMGPLVFYYMWKYGSHGGNTPGGMTFFIIKFIAGWALAFVVAILVNRTIWRKVLATTAVGDAKDQFDRRCKLNGGPVSSEIHFLDDHFDSVTAKKTRSFSYEDVTKILETKEAFGVVVKADPETMGSARAMIGFPKTALEGNNTDELAEFLLTRCKNMKRKKVKKF</sequence>
<dbReference type="eggNOG" id="ENOG502ZT2V">
    <property type="taxonomic scope" value="Bacteria"/>
</dbReference>